<dbReference type="PROSITE" id="PS00028">
    <property type="entry name" value="ZINC_FINGER_C2H2_1"/>
    <property type="match status" value="2"/>
</dbReference>
<gene>
    <name evidence="9" type="ORF">A1O9_09270</name>
</gene>
<keyword evidence="2" id="KW-0479">Metal-binding</keyword>
<dbReference type="Pfam" id="PF00096">
    <property type="entry name" value="zf-C2H2"/>
    <property type="match status" value="1"/>
</dbReference>
<dbReference type="InterPro" id="IPR013087">
    <property type="entry name" value="Znf_C2H2_type"/>
</dbReference>
<dbReference type="GO" id="GO:0005634">
    <property type="term" value="C:nucleus"/>
    <property type="evidence" value="ECO:0007669"/>
    <property type="project" value="UniProtKB-SubCell"/>
</dbReference>
<reference evidence="9 10" key="1">
    <citation type="submission" date="2013-03" db="EMBL/GenBank/DDBJ databases">
        <title>The Genome Sequence of Exophiala aquamarina CBS 119918.</title>
        <authorList>
            <consortium name="The Broad Institute Genomics Platform"/>
            <person name="Cuomo C."/>
            <person name="de Hoog S."/>
            <person name="Gorbushina A."/>
            <person name="Walker B."/>
            <person name="Young S.K."/>
            <person name="Zeng Q."/>
            <person name="Gargeya S."/>
            <person name="Fitzgerald M."/>
            <person name="Haas B."/>
            <person name="Abouelleil A."/>
            <person name="Allen A.W."/>
            <person name="Alvarado L."/>
            <person name="Arachchi H.M."/>
            <person name="Berlin A.M."/>
            <person name="Chapman S.B."/>
            <person name="Gainer-Dewar J."/>
            <person name="Goldberg J."/>
            <person name="Griggs A."/>
            <person name="Gujja S."/>
            <person name="Hansen M."/>
            <person name="Howarth C."/>
            <person name="Imamovic A."/>
            <person name="Ireland A."/>
            <person name="Larimer J."/>
            <person name="McCowan C."/>
            <person name="Murphy C."/>
            <person name="Pearson M."/>
            <person name="Poon T.W."/>
            <person name="Priest M."/>
            <person name="Roberts A."/>
            <person name="Saif S."/>
            <person name="Shea T."/>
            <person name="Sisk P."/>
            <person name="Sykes S."/>
            <person name="Wortman J."/>
            <person name="Nusbaum C."/>
            <person name="Birren B."/>
        </authorList>
    </citation>
    <scope>NUCLEOTIDE SEQUENCE [LARGE SCALE GENOMIC DNA]</scope>
    <source>
        <strain evidence="9 10">CBS 119918</strain>
    </source>
</reference>
<evidence type="ECO:0000313" key="10">
    <source>
        <dbReference type="Proteomes" id="UP000027920"/>
    </source>
</evidence>
<evidence type="ECO:0000313" key="9">
    <source>
        <dbReference type="EMBL" id="KEF54828.1"/>
    </source>
</evidence>
<dbReference type="GO" id="GO:0006351">
    <property type="term" value="P:DNA-templated transcription"/>
    <property type="evidence" value="ECO:0007669"/>
    <property type="project" value="InterPro"/>
</dbReference>
<dbReference type="GO" id="GO:0000785">
    <property type="term" value="C:chromatin"/>
    <property type="evidence" value="ECO:0007669"/>
    <property type="project" value="TreeGrafter"/>
</dbReference>
<dbReference type="Gene3D" id="3.30.160.60">
    <property type="entry name" value="Classic Zinc Finger"/>
    <property type="match status" value="2"/>
</dbReference>
<dbReference type="Proteomes" id="UP000027920">
    <property type="component" value="Unassembled WGS sequence"/>
</dbReference>
<evidence type="ECO:0000256" key="3">
    <source>
        <dbReference type="ARBA" id="ARBA00022737"/>
    </source>
</evidence>
<dbReference type="Pfam" id="PF04082">
    <property type="entry name" value="Fungal_trans"/>
    <property type="match status" value="1"/>
</dbReference>
<dbReference type="RefSeq" id="XP_013257418.1">
    <property type="nucleotide sequence ID" value="XM_013401964.1"/>
</dbReference>
<dbReference type="InterPro" id="IPR051059">
    <property type="entry name" value="VerF-like"/>
</dbReference>
<protein>
    <recommendedName>
        <fullName evidence="8">C2H2-type domain-containing protein</fullName>
    </recommendedName>
</protein>
<feature type="domain" description="C2H2-type" evidence="8">
    <location>
        <begin position="6"/>
        <end position="35"/>
    </location>
</feature>
<evidence type="ECO:0000256" key="4">
    <source>
        <dbReference type="ARBA" id="ARBA00022771"/>
    </source>
</evidence>
<evidence type="ECO:0000256" key="5">
    <source>
        <dbReference type="ARBA" id="ARBA00022833"/>
    </source>
</evidence>
<dbReference type="InterPro" id="IPR036236">
    <property type="entry name" value="Znf_C2H2_sf"/>
</dbReference>
<evidence type="ECO:0000259" key="8">
    <source>
        <dbReference type="PROSITE" id="PS50157"/>
    </source>
</evidence>
<organism evidence="9 10">
    <name type="scientific">Exophiala aquamarina CBS 119918</name>
    <dbReference type="NCBI Taxonomy" id="1182545"/>
    <lineage>
        <taxon>Eukaryota</taxon>
        <taxon>Fungi</taxon>
        <taxon>Dikarya</taxon>
        <taxon>Ascomycota</taxon>
        <taxon>Pezizomycotina</taxon>
        <taxon>Eurotiomycetes</taxon>
        <taxon>Chaetothyriomycetidae</taxon>
        <taxon>Chaetothyriales</taxon>
        <taxon>Herpotrichiellaceae</taxon>
        <taxon>Exophiala</taxon>
    </lineage>
</organism>
<dbReference type="PROSITE" id="PS50157">
    <property type="entry name" value="ZINC_FINGER_C2H2_2"/>
    <property type="match status" value="2"/>
</dbReference>
<keyword evidence="5" id="KW-0862">Zinc</keyword>
<dbReference type="GO" id="GO:0000978">
    <property type="term" value="F:RNA polymerase II cis-regulatory region sequence-specific DNA binding"/>
    <property type="evidence" value="ECO:0007669"/>
    <property type="project" value="InterPro"/>
</dbReference>
<dbReference type="VEuPathDB" id="FungiDB:A1O9_09270"/>
<dbReference type="STRING" id="1182545.A0A072P6D7"/>
<dbReference type="InterPro" id="IPR007219">
    <property type="entry name" value="XnlR_reg_dom"/>
</dbReference>
<dbReference type="PANTHER" id="PTHR40626:SF14">
    <property type="entry name" value="C2H2 TYPE ZINC FINGER DOMAIN PROTEIN (AFU_ORTHOLOGUE AFUA_1G02360)"/>
    <property type="match status" value="1"/>
</dbReference>
<feature type="domain" description="C2H2-type" evidence="8">
    <location>
        <begin position="36"/>
        <end position="63"/>
    </location>
</feature>
<name>A0A072P6D7_9EURO</name>
<keyword evidence="10" id="KW-1185">Reference proteome</keyword>
<evidence type="ECO:0000256" key="1">
    <source>
        <dbReference type="ARBA" id="ARBA00004123"/>
    </source>
</evidence>
<evidence type="ECO:0000256" key="7">
    <source>
        <dbReference type="PROSITE-ProRule" id="PRU00042"/>
    </source>
</evidence>
<dbReference type="EMBL" id="AMGV01000009">
    <property type="protein sequence ID" value="KEF54828.1"/>
    <property type="molecule type" value="Genomic_DNA"/>
</dbReference>
<accession>A0A072P6D7</accession>
<keyword evidence="6" id="KW-0539">Nucleus</keyword>
<dbReference type="AlphaFoldDB" id="A0A072P6D7"/>
<dbReference type="GeneID" id="25284180"/>
<dbReference type="SMART" id="SM00355">
    <property type="entry name" value="ZnF_C2H2"/>
    <property type="match status" value="2"/>
</dbReference>
<keyword evidence="3" id="KW-0677">Repeat</keyword>
<sequence>MPTRRYACTHQGCDRAFPKAEHLARHERSHLGLKPFACPVCHRRFGRQDSMLRHSKLHENCSTNNYVADSLTTRRTRNHFSSESTLQFHATASQTPVASSNSNSASLSNNLQATIGLHQNGAELVQASLAHNSPSVSGPNGMPTSDDFGGALDAGFAVTDFGFDWTIASEDIFGLLRSEPSMVNLALPFPQYTQPLSDAQTYLTDSSMERHAPQGSVDASRDAVQAMSNIIKELPAKLVAELENNDVTSSFFDECMDLFFTRFLTTFPLVHKPTFHARECRPTLLLNMLALGSSFIGSSDATIKGESLWSLAHAVVATSWPTLMSHRGPRDACDGVQLVQSAALGQMYSLLSGKYKIRMTSQIFHSLGFYWSHECGMFGLSMSTQTTLPSPVASPAEKLEVWTTWASSEVQLRALLTHYILDGVIAQFSGNPTCAHHAANALPMPASSGAFEATTPDEWIEEMTESTHIGMSFQKFIFALFHDNEAIINQPIPEFAMRVVLESLQSMVLEEAEAGGSTIGTPTRHEICGAMLRLHHYQVTQSSNAAELLLRWHCIFISMTVDTRALCDQICSVCDVSEQIFRPRSNHVRHRNFDVKSWTETCDARRALLHAFAIRELVQNLPLGRSQAIHIPFAVFMAATIQAAFMATGAQVLAVPTRIDWEVAWLNGNVTDLESSSLRDNSCIETQQFLENTFTPENLRHLSRKMSLELHSLRMQLKGISSSWGISHQMDHIIGQWHRSLKVRNILREPEQGRSLYP</sequence>
<dbReference type="SUPFAM" id="SSF57667">
    <property type="entry name" value="beta-beta-alpha zinc fingers"/>
    <property type="match status" value="1"/>
</dbReference>
<proteinExistence type="predicted"/>
<comment type="subcellular location">
    <subcellularLocation>
        <location evidence="1">Nucleus</location>
    </subcellularLocation>
</comment>
<dbReference type="PANTHER" id="PTHR40626">
    <property type="entry name" value="MIP31509P"/>
    <property type="match status" value="1"/>
</dbReference>
<dbReference type="CDD" id="cd12148">
    <property type="entry name" value="fungal_TF_MHR"/>
    <property type="match status" value="1"/>
</dbReference>
<dbReference type="OrthoDB" id="3945418at2759"/>
<dbReference type="HOGENOM" id="CLU_024140_0_0_1"/>
<keyword evidence="4 7" id="KW-0863">Zinc-finger</keyword>
<dbReference type="GO" id="GO:0008270">
    <property type="term" value="F:zinc ion binding"/>
    <property type="evidence" value="ECO:0007669"/>
    <property type="project" value="UniProtKB-KW"/>
</dbReference>
<comment type="caution">
    <text evidence="9">The sequence shown here is derived from an EMBL/GenBank/DDBJ whole genome shotgun (WGS) entry which is preliminary data.</text>
</comment>
<dbReference type="GO" id="GO:0000981">
    <property type="term" value="F:DNA-binding transcription factor activity, RNA polymerase II-specific"/>
    <property type="evidence" value="ECO:0007669"/>
    <property type="project" value="InterPro"/>
</dbReference>
<evidence type="ECO:0000256" key="6">
    <source>
        <dbReference type="ARBA" id="ARBA00023242"/>
    </source>
</evidence>
<evidence type="ECO:0000256" key="2">
    <source>
        <dbReference type="ARBA" id="ARBA00022723"/>
    </source>
</evidence>